<evidence type="ECO:0000313" key="2">
    <source>
        <dbReference type="Proteomes" id="UP000092555"/>
    </source>
</evidence>
<comment type="caution">
    <text evidence="1">The sequence shown here is derived from an EMBL/GenBank/DDBJ whole genome shotgun (WGS) entry which is preliminary data.</text>
</comment>
<dbReference type="EMBL" id="LXTC01000003">
    <property type="protein sequence ID" value="OBA21277.1"/>
    <property type="molecule type" value="Genomic_DNA"/>
</dbReference>
<dbReference type="Proteomes" id="UP000092555">
    <property type="component" value="Unassembled WGS sequence"/>
</dbReference>
<dbReference type="RefSeq" id="XP_018711787.1">
    <property type="nucleotide sequence ID" value="XM_018854104.1"/>
</dbReference>
<reference evidence="1 2" key="1">
    <citation type="submission" date="2016-05" db="EMBL/GenBank/DDBJ databases">
        <title>Comparative genomics of biotechnologically important yeasts.</title>
        <authorList>
            <consortium name="DOE Joint Genome Institute"/>
            <person name="Riley R."/>
            <person name="Haridas S."/>
            <person name="Wolfe K.H."/>
            <person name="Lopes M.R."/>
            <person name="Hittinger C.T."/>
            <person name="Goker M."/>
            <person name="Salamov A."/>
            <person name="Wisecaver J."/>
            <person name="Long T.M."/>
            <person name="Aerts A.L."/>
            <person name="Barry K."/>
            <person name="Choi C."/>
            <person name="Clum A."/>
            <person name="Coughlan A.Y."/>
            <person name="Deshpande S."/>
            <person name="Douglass A.P."/>
            <person name="Hanson S.J."/>
            <person name="Klenk H.-P."/>
            <person name="LaButti K."/>
            <person name="Lapidus A."/>
            <person name="Lindquist E."/>
            <person name="Lipzen A."/>
            <person name="Meier-kolthoff J.P."/>
            <person name="Ohm R.A."/>
            <person name="Otillar R.P."/>
            <person name="Pangilinan J."/>
            <person name="Peng Y."/>
            <person name="Rokas A."/>
            <person name="Rosa C.A."/>
            <person name="Scheuner C."/>
            <person name="Sibirny A.A."/>
            <person name="Slot J.C."/>
            <person name="Stielow J.B."/>
            <person name="Sun H."/>
            <person name="Kurtzman C.P."/>
            <person name="Blackwell M."/>
            <person name="Grigoriev I.V."/>
            <person name="Jeffries T.W."/>
        </authorList>
    </citation>
    <scope>NUCLEOTIDE SEQUENCE [LARGE SCALE GENOMIC DNA]</scope>
    <source>
        <strain evidence="1 2">NRRL YB-4993</strain>
    </source>
</reference>
<dbReference type="AlphaFoldDB" id="A0A1A0HBM4"/>
<keyword evidence="2" id="KW-1185">Reference proteome</keyword>
<protein>
    <submittedName>
        <fullName evidence="1">Uncharacterized protein</fullName>
    </submittedName>
</protein>
<gene>
    <name evidence="1" type="ORF">METBIDRAFT_11824</name>
</gene>
<sequence length="271" mass="29663">MEPGPGLSHAASGTGLLPALAKRRPEILHHHVLYEQQVPLQEAHLLSKRVVPNTVVDLAESLVGLEHLAEPCLVSLQLLLHAHGLLRQLHVDMAPHLLDLDERRVLGIDLLDRRLQVQVHCVTLVLGQARELQLGPVPAQGRLSADAHQHLHDQEHLLFVLENGEPLEIEQAVDGRETGVDHGVCAADPGLGQVLQNRLAERLGLVLQELADLVGVVAIELSGLLDGGHLMVKCNGRQTRQEFAQESVDLAERTEVFDGERLSVLDQGEPY</sequence>
<name>A0A1A0HBM4_9ASCO</name>
<proteinExistence type="predicted"/>
<dbReference type="GeneID" id="30027080"/>
<accession>A0A1A0HBM4</accession>
<organism evidence="1 2">
    <name type="scientific">Metschnikowia bicuspidata var. bicuspidata NRRL YB-4993</name>
    <dbReference type="NCBI Taxonomy" id="869754"/>
    <lineage>
        <taxon>Eukaryota</taxon>
        <taxon>Fungi</taxon>
        <taxon>Dikarya</taxon>
        <taxon>Ascomycota</taxon>
        <taxon>Saccharomycotina</taxon>
        <taxon>Pichiomycetes</taxon>
        <taxon>Metschnikowiaceae</taxon>
        <taxon>Metschnikowia</taxon>
    </lineage>
</organism>
<evidence type="ECO:0000313" key="1">
    <source>
        <dbReference type="EMBL" id="OBA21277.1"/>
    </source>
</evidence>